<dbReference type="GO" id="GO:0016810">
    <property type="term" value="F:hydrolase activity, acting on carbon-nitrogen (but not peptide) bonds"/>
    <property type="evidence" value="ECO:0007669"/>
    <property type="project" value="InterPro"/>
</dbReference>
<dbReference type="EMBL" id="PQWO01000011">
    <property type="protein sequence ID" value="PZD72233.1"/>
    <property type="molecule type" value="Genomic_DNA"/>
</dbReference>
<keyword evidence="2 4" id="KW-0378">Hydrolase</keyword>
<sequence>MGAALLGIGGLVWQFTGLRTAVPNLVNPSAISQATLIAESEAAFAHTAGLIAEAEKQKLYNVTVPPQFVGKTIKDVKLKPDQKYIALTFDDGPWPEVTNNILYTLKAHGVRATFFVVGLHVQTYPEQLRQVVAEGHVLANHTWNHRYHKFSSAEAAVQLKKTADIIYKETGVKTALFRPPGGKLHNGLVKYANAHKYSSIMWSQDSGDTSRISSSRILANILAGAKPGAIILMHDGGGDRLKTASMLPQAIKELKKRGYQFVTVPELFELSAQNNAPN</sequence>
<proteinExistence type="predicted"/>
<dbReference type="Gene3D" id="3.20.20.370">
    <property type="entry name" value="Glycoside hydrolase/deacetylase"/>
    <property type="match status" value="1"/>
</dbReference>
<organism evidence="4 5">
    <name type="scientific">Acaryochloris thomasi RCC1774</name>
    <dbReference type="NCBI Taxonomy" id="1764569"/>
    <lineage>
        <taxon>Bacteria</taxon>
        <taxon>Bacillati</taxon>
        <taxon>Cyanobacteriota</taxon>
        <taxon>Cyanophyceae</taxon>
        <taxon>Acaryochloridales</taxon>
        <taxon>Acaryochloridaceae</taxon>
        <taxon>Acaryochloris</taxon>
        <taxon>Acaryochloris thomasi</taxon>
    </lineage>
</organism>
<protein>
    <submittedName>
        <fullName evidence="4">Peptidoglycan-N-acetylglucosamine deacetylase</fullName>
        <ecNumber evidence="4">3.5.1.104</ecNumber>
    </submittedName>
</protein>
<dbReference type="PROSITE" id="PS51677">
    <property type="entry name" value="NODB"/>
    <property type="match status" value="1"/>
</dbReference>
<comment type="caution">
    <text evidence="4">The sequence shown here is derived from an EMBL/GenBank/DDBJ whole genome shotgun (WGS) entry which is preliminary data.</text>
</comment>
<gene>
    <name evidence="4" type="primary">pgdA_1</name>
    <name evidence="4" type="ORF">C1752_03820</name>
</gene>
<dbReference type="CDD" id="cd10917">
    <property type="entry name" value="CE4_NodB_like_6s_7s"/>
    <property type="match status" value="1"/>
</dbReference>
<dbReference type="InterPro" id="IPR011330">
    <property type="entry name" value="Glyco_hydro/deAcase_b/a-brl"/>
</dbReference>
<keyword evidence="1" id="KW-0479">Metal-binding</keyword>
<dbReference type="Pfam" id="PF01522">
    <property type="entry name" value="Polysacc_deac_1"/>
    <property type="match status" value="1"/>
</dbReference>
<dbReference type="AlphaFoldDB" id="A0A2W1JEP3"/>
<accession>A0A2W1JEP3</accession>
<dbReference type="InterPro" id="IPR050248">
    <property type="entry name" value="Polysacc_deacetylase_ArnD"/>
</dbReference>
<dbReference type="InterPro" id="IPR002509">
    <property type="entry name" value="NODB_dom"/>
</dbReference>
<name>A0A2W1JEP3_9CYAN</name>
<dbReference type="Proteomes" id="UP000248857">
    <property type="component" value="Unassembled WGS sequence"/>
</dbReference>
<keyword evidence="5" id="KW-1185">Reference proteome</keyword>
<dbReference type="EC" id="3.5.1.104" evidence="4"/>
<dbReference type="GO" id="GO:0016020">
    <property type="term" value="C:membrane"/>
    <property type="evidence" value="ECO:0007669"/>
    <property type="project" value="TreeGrafter"/>
</dbReference>
<evidence type="ECO:0000313" key="4">
    <source>
        <dbReference type="EMBL" id="PZD72233.1"/>
    </source>
</evidence>
<dbReference type="GO" id="GO:0046872">
    <property type="term" value="F:metal ion binding"/>
    <property type="evidence" value="ECO:0007669"/>
    <property type="project" value="UniProtKB-KW"/>
</dbReference>
<evidence type="ECO:0000256" key="2">
    <source>
        <dbReference type="ARBA" id="ARBA00022801"/>
    </source>
</evidence>
<evidence type="ECO:0000259" key="3">
    <source>
        <dbReference type="PROSITE" id="PS51677"/>
    </source>
</evidence>
<feature type="domain" description="NodB homology" evidence="3">
    <location>
        <begin position="83"/>
        <end position="262"/>
    </location>
</feature>
<evidence type="ECO:0000256" key="1">
    <source>
        <dbReference type="ARBA" id="ARBA00022723"/>
    </source>
</evidence>
<dbReference type="GO" id="GO:0005975">
    <property type="term" value="P:carbohydrate metabolic process"/>
    <property type="evidence" value="ECO:0007669"/>
    <property type="project" value="InterPro"/>
</dbReference>
<dbReference type="SUPFAM" id="SSF88713">
    <property type="entry name" value="Glycoside hydrolase/deacetylase"/>
    <property type="match status" value="1"/>
</dbReference>
<dbReference type="PANTHER" id="PTHR10587">
    <property type="entry name" value="GLYCOSYL TRANSFERASE-RELATED"/>
    <property type="match status" value="1"/>
</dbReference>
<evidence type="ECO:0000313" key="5">
    <source>
        <dbReference type="Proteomes" id="UP000248857"/>
    </source>
</evidence>
<dbReference type="PANTHER" id="PTHR10587:SF133">
    <property type="entry name" value="CHITIN DEACETYLASE 1-RELATED"/>
    <property type="match status" value="1"/>
</dbReference>
<reference evidence="4 5" key="1">
    <citation type="journal article" date="2018" name="Sci. Rep.">
        <title>A novel species of the marine cyanobacterium Acaryochloris with a unique pigment content and lifestyle.</title>
        <authorList>
            <person name="Partensky F."/>
            <person name="Six C."/>
            <person name="Ratin M."/>
            <person name="Garczarek L."/>
            <person name="Vaulot D."/>
            <person name="Probert I."/>
            <person name="Calteau A."/>
            <person name="Gourvil P."/>
            <person name="Marie D."/>
            <person name="Grebert T."/>
            <person name="Bouchier C."/>
            <person name="Le Panse S."/>
            <person name="Gachenot M."/>
            <person name="Rodriguez F."/>
            <person name="Garrido J.L."/>
        </authorList>
    </citation>
    <scope>NUCLEOTIDE SEQUENCE [LARGE SCALE GENOMIC DNA]</scope>
    <source>
        <strain evidence="4 5">RCC1774</strain>
    </source>
</reference>